<dbReference type="InterPro" id="IPR035067">
    <property type="entry name" value="V-type_ATPase_csu/dsu"/>
</dbReference>
<comment type="similarity">
    <text evidence="1">Belongs to the V-ATPase V0D/AC39 subunit family.</text>
</comment>
<evidence type="ECO:0000256" key="1">
    <source>
        <dbReference type="ARBA" id="ARBA00006709"/>
    </source>
</evidence>
<keyword evidence="5" id="KW-1185">Reference proteome</keyword>
<evidence type="ECO:0000313" key="5">
    <source>
        <dbReference type="Proteomes" id="UP000664495"/>
    </source>
</evidence>
<dbReference type="Pfam" id="PF01992">
    <property type="entry name" value="vATP-synt_AC39"/>
    <property type="match status" value="1"/>
</dbReference>
<dbReference type="SUPFAM" id="SSF103486">
    <property type="entry name" value="V-type ATP synthase subunit C"/>
    <property type="match status" value="1"/>
</dbReference>
<sequence>MKQSTYHELNPLVRLKELELLAPELMARMIKAEDMTEIEALFRGTIYGEYLSDNFYESFEAALGTAQNNLLAELVKIIPDPNVIWIYTMRFTFHNLKALIKADLLNQDFDDLYIYDGFYSLEQIKTAIRTGQASGLPDILLESIQEVREHFEESNSLQGIDIILDRKYLYCQRKIADSINEPELTKEVISFIDFTNILMVARGIKQKRSRNFMSTALSSHGSIPKEELLDCVEVDMEMLTSYLKTTAYSEVIEPIIKDNTIDLSQLERLCDNYLTSFYETAQTQAFGPLPVLALLNAKSIENKNLRLIITGKRIGLTEDQIRERMRETYVT</sequence>
<dbReference type="RefSeq" id="WP_207106720.1">
    <property type="nucleotide sequence ID" value="NZ_JAFLVR010000002.1"/>
</dbReference>
<keyword evidence="2" id="KW-0813">Transport</keyword>
<dbReference type="Proteomes" id="UP000664495">
    <property type="component" value="Unassembled WGS sequence"/>
</dbReference>
<reference evidence="4 5" key="1">
    <citation type="submission" date="2021-03" db="EMBL/GenBank/DDBJ databases">
        <title>Enterococcal diversity collection.</title>
        <authorList>
            <person name="Gilmore M.S."/>
            <person name="Schwartzman J."/>
            <person name="Van Tyne D."/>
            <person name="Martin M."/>
            <person name="Earl A.M."/>
            <person name="Manson A.L."/>
            <person name="Straub T."/>
            <person name="Salamzade R."/>
            <person name="Saavedra J."/>
            <person name="Lebreton F."/>
            <person name="Prichula J."/>
            <person name="Schaufler K."/>
            <person name="Gaca A."/>
            <person name="Sgardioli B."/>
            <person name="Wagenaar J."/>
            <person name="Strong T."/>
        </authorList>
    </citation>
    <scope>NUCLEOTIDE SEQUENCE [LARGE SCALE GENOMIC DNA]</scope>
    <source>
        <strain evidence="4 5">MJM16</strain>
    </source>
</reference>
<dbReference type="InterPro" id="IPR036079">
    <property type="entry name" value="ATPase_csu/dsu_sf"/>
</dbReference>
<keyword evidence="3" id="KW-0406">Ion transport</keyword>
<evidence type="ECO:0000313" key="4">
    <source>
        <dbReference type="EMBL" id="MBO0450910.1"/>
    </source>
</evidence>
<dbReference type="Gene3D" id="1.10.132.50">
    <property type="entry name" value="ATP synthase (C/AC39) subunit, domain 3"/>
    <property type="match status" value="1"/>
</dbReference>
<protein>
    <submittedName>
        <fullName evidence="4">V-type ATPase subunit</fullName>
    </submittedName>
</protein>
<dbReference type="EMBL" id="JAFLVR010000002">
    <property type="protein sequence ID" value="MBO0450910.1"/>
    <property type="molecule type" value="Genomic_DNA"/>
</dbReference>
<organism evidence="4 5">
    <name type="scientific">Candidatus Enterococcus murrayae</name>
    <dbReference type="NCBI Taxonomy" id="2815321"/>
    <lineage>
        <taxon>Bacteria</taxon>
        <taxon>Bacillati</taxon>
        <taxon>Bacillota</taxon>
        <taxon>Bacilli</taxon>
        <taxon>Lactobacillales</taxon>
        <taxon>Enterococcaceae</taxon>
        <taxon>Enterococcus</taxon>
    </lineage>
</organism>
<evidence type="ECO:0000256" key="2">
    <source>
        <dbReference type="ARBA" id="ARBA00022448"/>
    </source>
</evidence>
<dbReference type="InterPro" id="IPR002843">
    <property type="entry name" value="ATPase_V0-cplx_csu/dsu"/>
</dbReference>
<name>A0ABS3HBS0_9ENTE</name>
<dbReference type="Gene3D" id="1.20.1690.10">
    <property type="entry name" value="V-type ATP synthase subunit C domain"/>
    <property type="match status" value="2"/>
</dbReference>
<dbReference type="InterPro" id="IPR050873">
    <property type="entry name" value="V-ATPase_V0D/AC39_subunit"/>
</dbReference>
<dbReference type="PANTHER" id="PTHR38682">
    <property type="entry name" value="V-TYPE ATP SYNTHASE SUBUNIT C"/>
    <property type="match status" value="1"/>
</dbReference>
<dbReference type="InterPro" id="IPR044911">
    <property type="entry name" value="V-type_ATPase_csu/dsu_dom_3"/>
</dbReference>
<dbReference type="PANTHER" id="PTHR38682:SF1">
    <property type="entry name" value="V-TYPE ATP SYNTHASE SUBUNIT C"/>
    <property type="match status" value="1"/>
</dbReference>
<comment type="caution">
    <text evidence="4">The sequence shown here is derived from an EMBL/GenBank/DDBJ whole genome shotgun (WGS) entry which is preliminary data.</text>
</comment>
<evidence type="ECO:0000256" key="3">
    <source>
        <dbReference type="ARBA" id="ARBA00023065"/>
    </source>
</evidence>
<gene>
    <name evidence="4" type="ORF">JZO85_01435</name>
</gene>
<accession>A0ABS3HBS0</accession>
<proteinExistence type="inferred from homology"/>